<evidence type="ECO:0000313" key="3">
    <source>
        <dbReference type="Proteomes" id="UP001558613"/>
    </source>
</evidence>
<dbReference type="EMBL" id="JAYMGO010000004">
    <property type="protein sequence ID" value="KAL1275982.1"/>
    <property type="molecule type" value="Genomic_DNA"/>
</dbReference>
<organism evidence="2 3">
    <name type="scientific">Cirrhinus molitorella</name>
    <name type="common">mud carp</name>
    <dbReference type="NCBI Taxonomy" id="172907"/>
    <lineage>
        <taxon>Eukaryota</taxon>
        <taxon>Metazoa</taxon>
        <taxon>Chordata</taxon>
        <taxon>Craniata</taxon>
        <taxon>Vertebrata</taxon>
        <taxon>Euteleostomi</taxon>
        <taxon>Actinopterygii</taxon>
        <taxon>Neopterygii</taxon>
        <taxon>Teleostei</taxon>
        <taxon>Ostariophysi</taxon>
        <taxon>Cypriniformes</taxon>
        <taxon>Cyprinidae</taxon>
        <taxon>Labeoninae</taxon>
        <taxon>Labeonini</taxon>
        <taxon>Cirrhinus</taxon>
    </lineage>
</organism>
<evidence type="ECO:0000256" key="1">
    <source>
        <dbReference type="SAM" id="MobiDB-lite"/>
    </source>
</evidence>
<gene>
    <name evidence="2" type="ORF">QQF64_035605</name>
</gene>
<feature type="region of interest" description="Disordered" evidence="1">
    <location>
        <begin position="1"/>
        <end position="33"/>
    </location>
</feature>
<keyword evidence="3" id="KW-1185">Reference proteome</keyword>
<proteinExistence type="predicted"/>
<reference evidence="2 3" key="1">
    <citation type="submission" date="2023-09" db="EMBL/GenBank/DDBJ databases">
        <authorList>
            <person name="Wang M."/>
        </authorList>
    </citation>
    <scope>NUCLEOTIDE SEQUENCE [LARGE SCALE GENOMIC DNA]</scope>
    <source>
        <strain evidence="2">GT-2023</strain>
        <tissue evidence="2">Liver</tissue>
    </source>
</reference>
<evidence type="ECO:0000313" key="2">
    <source>
        <dbReference type="EMBL" id="KAL1275982.1"/>
    </source>
</evidence>
<name>A0ABR3NGW3_9TELE</name>
<protein>
    <submittedName>
        <fullName evidence="2">Uncharacterized protein</fullName>
    </submittedName>
</protein>
<dbReference type="Proteomes" id="UP001558613">
    <property type="component" value="Unassembled WGS sequence"/>
</dbReference>
<accession>A0ABR3NGW3</accession>
<sequence length="88" mass="9419">MEQDGARGQSSGPGPSPNNEPFSQSETEVDIPNGHADSPVCECSYLCTCLWLAVIVVGKRASVTKAQMKGWSWLAERQAGRKRAALIG</sequence>
<comment type="caution">
    <text evidence="2">The sequence shown here is derived from an EMBL/GenBank/DDBJ whole genome shotgun (WGS) entry which is preliminary data.</text>
</comment>